<evidence type="ECO:0000256" key="1">
    <source>
        <dbReference type="SAM" id="Phobius"/>
    </source>
</evidence>
<feature type="transmembrane region" description="Helical" evidence="1">
    <location>
        <begin position="136"/>
        <end position="156"/>
    </location>
</feature>
<keyword evidence="4" id="KW-1185">Reference proteome</keyword>
<keyword evidence="1" id="KW-0812">Transmembrane</keyword>
<proteinExistence type="predicted"/>
<reference evidence="3 4" key="1">
    <citation type="submission" date="2019-12" db="EMBL/GenBank/DDBJ databases">
        <title>Genomic-based taxomic classification of the family Erythrobacteraceae.</title>
        <authorList>
            <person name="Xu L."/>
        </authorList>
    </citation>
    <scope>NUCLEOTIDE SEQUENCE [LARGE SCALE GENOMIC DNA]</scope>
    <source>
        <strain evidence="3 4">DSM 16225</strain>
    </source>
</reference>
<comment type="caution">
    <text evidence="3">The sequence shown here is derived from an EMBL/GenBank/DDBJ whole genome shotgun (WGS) entry which is preliminary data.</text>
</comment>
<protein>
    <submittedName>
        <fullName evidence="3">DUF4328 domain-containing protein</fullName>
    </submittedName>
</protein>
<dbReference type="RefSeq" id="WP_160606348.1">
    <property type="nucleotide sequence ID" value="NZ_WTYF01000003.1"/>
</dbReference>
<evidence type="ECO:0000313" key="3">
    <source>
        <dbReference type="EMBL" id="MXO50029.1"/>
    </source>
</evidence>
<feature type="transmembrane region" description="Helical" evidence="1">
    <location>
        <begin position="15"/>
        <end position="39"/>
    </location>
</feature>
<feature type="transmembrane region" description="Helical" evidence="1">
    <location>
        <begin position="216"/>
        <end position="237"/>
    </location>
</feature>
<sequence>MNLENGLRALRTSSLVVRISAIVVLLAGVAQLVLGGIAVKQEYERIAEIEELSRQNTYYGYQLQQRAIDQQYNRSSSAFFIQGRFMPSEDSMKPDAPGLISLIVLLLSGLVFVGAALFWVFRANSNLAQVGIKSKYSPALATAAYLIPVANLSLPFESMRELHNRSHGEEEDFAHSPVEDVTAWWTAMMVGMLIFSAMIVKFALDVGTNLVIMTPIWMEFTIIAFALVLLLGSAWLFGRLTRSITAAQAEYLPQVDTSALADAAPARPTVTIIGT</sequence>
<feature type="domain" description="DUF4328" evidence="2">
    <location>
        <begin position="99"/>
        <end position="230"/>
    </location>
</feature>
<feature type="transmembrane region" description="Helical" evidence="1">
    <location>
        <begin position="183"/>
        <end position="204"/>
    </location>
</feature>
<gene>
    <name evidence="3" type="ORF">GRI42_01775</name>
</gene>
<feature type="transmembrane region" description="Helical" evidence="1">
    <location>
        <begin position="99"/>
        <end position="121"/>
    </location>
</feature>
<evidence type="ECO:0000313" key="4">
    <source>
        <dbReference type="Proteomes" id="UP000444185"/>
    </source>
</evidence>
<dbReference type="AlphaFoldDB" id="A0A844XXF8"/>
<keyword evidence="1" id="KW-0472">Membrane</keyword>
<dbReference type="EMBL" id="WTYF01000003">
    <property type="protein sequence ID" value="MXO50029.1"/>
    <property type="molecule type" value="Genomic_DNA"/>
</dbReference>
<dbReference type="Proteomes" id="UP000444185">
    <property type="component" value="Unassembled WGS sequence"/>
</dbReference>
<accession>A0A844XXF8</accession>
<dbReference type="OrthoDB" id="4174975at2"/>
<organism evidence="3 4">
    <name type="scientific">Qipengyuania gaetbuli</name>
    <dbReference type="NCBI Taxonomy" id="266952"/>
    <lineage>
        <taxon>Bacteria</taxon>
        <taxon>Pseudomonadati</taxon>
        <taxon>Pseudomonadota</taxon>
        <taxon>Alphaproteobacteria</taxon>
        <taxon>Sphingomonadales</taxon>
        <taxon>Erythrobacteraceae</taxon>
        <taxon>Qipengyuania</taxon>
    </lineage>
</organism>
<name>A0A844XXF8_9SPHN</name>
<evidence type="ECO:0000259" key="2">
    <source>
        <dbReference type="Pfam" id="PF14219"/>
    </source>
</evidence>
<dbReference type="Pfam" id="PF14219">
    <property type="entry name" value="DUF4328"/>
    <property type="match status" value="1"/>
</dbReference>
<dbReference type="InterPro" id="IPR025565">
    <property type="entry name" value="DUF4328"/>
</dbReference>
<keyword evidence="1" id="KW-1133">Transmembrane helix</keyword>